<dbReference type="PATRIC" id="fig|423471.3.peg.5092"/>
<dbReference type="Proteomes" id="UP000003477">
    <property type="component" value="Unassembled WGS sequence"/>
</dbReference>
<sequence length="261" mass="29804">MERNPIKTDNKTGNDSATKLTININGPYFPLKKFQQILDSFSSVLSEIDKEISETGNVGVEWSISDFRQGSIYLTAEAAIIKENVDLDRPQEIIEAFQSGLEIIKDNPIRPKYFNDISLKKAKIFSELIDPNDFAEIEFFTQDWRFNVNTNIAVNIDEIIKTFHQYYGAIEGKLVSISIGHGKRIGIRSMVENKTVTCFFPDELFETARNALGKRVYIFGLIRQYLHGEKINIHVQEIKLLPEPSDSFSVANIFNMIRGEN</sequence>
<dbReference type="AlphaFoldDB" id="G5JDG0"/>
<comment type="caution">
    <text evidence="1">The sequence shown here is derived from an EMBL/GenBank/DDBJ whole genome shotgun (WGS) entry which is preliminary data.</text>
</comment>
<protein>
    <submittedName>
        <fullName evidence="1">Uncharacterized protein</fullName>
    </submittedName>
</protein>
<dbReference type="GeneID" id="88768770"/>
<evidence type="ECO:0000313" key="2">
    <source>
        <dbReference type="Proteomes" id="UP000003477"/>
    </source>
</evidence>
<gene>
    <name evidence="1" type="ORF">CWATWH0003_5453</name>
</gene>
<dbReference type="RefSeq" id="WP_007313202.1">
    <property type="nucleotide sequence ID" value="NZ_AESD01000847.1"/>
</dbReference>
<proteinExistence type="predicted"/>
<reference evidence="1 2" key="1">
    <citation type="journal article" date="2011" name="Front. Microbiol.">
        <title>Two Strains of Crocosphaera watsonii with Highly Conserved Genomes are Distinguished by Strain-Specific Features.</title>
        <authorList>
            <person name="Bench S.R."/>
            <person name="Ilikchyan I.N."/>
            <person name="Tripp H.J."/>
            <person name="Zehr J.P."/>
        </authorList>
    </citation>
    <scope>NUCLEOTIDE SEQUENCE [LARGE SCALE GENOMIC DNA]</scope>
    <source>
        <strain evidence="1 2">WH 0003</strain>
    </source>
</reference>
<name>G5JDG0_CROWT</name>
<accession>G5JDG0</accession>
<dbReference type="EMBL" id="AESD01000847">
    <property type="protein sequence ID" value="EHJ09780.1"/>
    <property type="molecule type" value="Genomic_DNA"/>
</dbReference>
<organism evidence="1 2">
    <name type="scientific">Crocosphaera watsonii WH 0003</name>
    <dbReference type="NCBI Taxonomy" id="423471"/>
    <lineage>
        <taxon>Bacteria</taxon>
        <taxon>Bacillati</taxon>
        <taxon>Cyanobacteriota</taxon>
        <taxon>Cyanophyceae</taxon>
        <taxon>Oscillatoriophycideae</taxon>
        <taxon>Chroococcales</taxon>
        <taxon>Aphanothecaceae</taxon>
        <taxon>Crocosphaera</taxon>
    </lineage>
</organism>
<evidence type="ECO:0000313" key="1">
    <source>
        <dbReference type="EMBL" id="EHJ09780.1"/>
    </source>
</evidence>